<proteinExistence type="predicted"/>
<protein>
    <submittedName>
        <fullName evidence="1">Uncharacterized protein</fullName>
    </submittedName>
</protein>
<accession>A0AB73IL20</accession>
<gene>
    <name evidence="1" type="ORF">J2793_005312</name>
</gene>
<dbReference type="AlphaFoldDB" id="A0AB73IL20"/>
<name>A0AB73IL20_9BURK</name>
<organism evidence="1 2">
    <name type="scientific">Paraburkholderia caledonica</name>
    <dbReference type="NCBI Taxonomy" id="134536"/>
    <lineage>
        <taxon>Bacteria</taxon>
        <taxon>Pseudomonadati</taxon>
        <taxon>Pseudomonadota</taxon>
        <taxon>Betaproteobacteria</taxon>
        <taxon>Burkholderiales</taxon>
        <taxon>Burkholderiaceae</taxon>
        <taxon>Paraburkholderia</taxon>
    </lineage>
</organism>
<dbReference type="Proteomes" id="UP001229486">
    <property type="component" value="Unassembled WGS sequence"/>
</dbReference>
<evidence type="ECO:0000313" key="1">
    <source>
        <dbReference type="EMBL" id="MDP9649844.1"/>
    </source>
</evidence>
<reference evidence="1" key="1">
    <citation type="submission" date="2023-07" db="EMBL/GenBank/DDBJ databases">
        <title>Sorghum-associated microbial communities from plants grown in Nebraska, USA.</title>
        <authorList>
            <person name="Schachtman D."/>
        </authorList>
    </citation>
    <scope>NUCLEOTIDE SEQUENCE</scope>
    <source>
        <strain evidence="1">DS1061</strain>
    </source>
</reference>
<sequence length="194" mass="21467">MMVPQGNGRERIDHTRGVEMRVALDQRGLRWRGPNTSLTQVNRQAWIRAHDGLVGSPIRVAFAAAAVERKYSSRGGGMGIDMQIVYLGFAGSAQIESEAAAQLVRLERFGRCISGCHLALEAIRERAGYGVPGVRLEVPENVSDQRLFDARLDLVLRTGELVPIEHRQSHDPDEAVRAAFDAAERFLGRRIARA</sequence>
<comment type="caution">
    <text evidence="1">The sequence shown here is derived from an EMBL/GenBank/DDBJ whole genome shotgun (WGS) entry which is preliminary data.</text>
</comment>
<dbReference type="EMBL" id="JAURTK010000007">
    <property type="protein sequence ID" value="MDP9649844.1"/>
    <property type="molecule type" value="Genomic_DNA"/>
</dbReference>
<evidence type="ECO:0000313" key="2">
    <source>
        <dbReference type="Proteomes" id="UP001229486"/>
    </source>
</evidence>